<evidence type="ECO:0000256" key="11">
    <source>
        <dbReference type="ARBA" id="ARBA00022989"/>
    </source>
</evidence>
<feature type="transmembrane region" description="Helical" evidence="17">
    <location>
        <begin position="339"/>
        <end position="358"/>
    </location>
</feature>
<dbReference type="CDD" id="cd00284">
    <property type="entry name" value="Cytochrome_b_N"/>
    <property type="match status" value="1"/>
</dbReference>
<feature type="binding site" evidence="14">
    <location>
        <position position="208"/>
    </location>
    <ligand>
        <name>a ubiquinone</name>
        <dbReference type="ChEBI" id="CHEBI:16389"/>
    </ligand>
</feature>
<accession>A0A0A2SV08</accession>
<comment type="subcellular location">
    <subcellularLocation>
        <location evidence="2">Membrane</location>
        <topology evidence="2">Multi-pass membrane protein</topology>
    </subcellularLocation>
</comment>
<evidence type="ECO:0000256" key="12">
    <source>
        <dbReference type="ARBA" id="ARBA00023004"/>
    </source>
</evidence>
<evidence type="ECO:0000313" key="20">
    <source>
        <dbReference type="EMBL" id="KGP63269.1"/>
    </source>
</evidence>
<feature type="binding site" description="axial binding residue" evidence="15">
    <location>
        <position position="87"/>
    </location>
    <ligand>
        <name>heme b</name>
        <dbReference type="ChEBI" id="CHEBI:60344"/>
        <label>b562</label>
    </ligand>
    <ligandPart>
        <name>Fe</name>
        <dbReference type="ChEBI" id="CHEBI:18248"/>
    </ligandPart>
</feature>
<dbReference type="InterPro" id="IPR005797">
    <property type="entry name" value="Cyt_b/b6_N"/>
</dbReference>
<evidence type="ECO:0000256" key="1">
    <source>
        <dbReference type="ARBA" id="ARBA00002444"/>
    </source>
</evidence>
<evidence type="ECO:0000259" key="18">
    <source>
        <dbReference type="PROSITE" id="PS51002"/>
    </source>
</evidence>
<dbReference type="Pfam" id="PF00032">
    <property type="entry name" value="Cytochrom_B_C"/>
    <property type="match status" value="1"/>
</dbReference>
<gene>
    <name evidence="20" type="ORF">EP47_02990</name>
</gene>
<evidence type="ECO:0000256" key="9">
    <source>
        <dbReference type="ARBA" id="ARBA00022723"/>
    </source>
</evidence>
<dbReference type="InterPro" id="IPR027387">
    <property type="entry name" value="Cytb/b6-like_sf"/>
</dbReference>
<evidence type="ECO:0000256" key="4">
    <source>
        <dbReference type="ARBA" id="ARBA00013531"/>
    </source>
</evidence>
<keyword evidence="5 16" id="KW-0813">Transport</keyword>
<feature type="transmembrane region" description="Helical" evidence="17">
    <location>
        <begin position="184"/>
        <end position="207"/>
    </location>
</feature>
<dbReference type="InterPro" id="IPR048259">
    <property type="entry name" value="Cytochrome_b_N_euk/bac"/>
</dbReference>
<feature type="transmembrane region" description="Helical" evidence="17">
    <location>
        <begin position="245"/>
        <end position="262"/>
    </location>
</feature>
<dbReference type="PROSITE" id="PS51003">
    <property type="entry name" value="CYTB_CTER"/>
    <property type="match status" value="1"/>
</dbReference>
<evidence type="ECO:0000256" key="13">
    <source>
        <dbReference type="ARBA" id="ARBA00023136"/>
    </source>
</evidence>
<dbReference type="AlphaFoldDB" id="A0A0A2SV08"/>
<protein>
    <recommendedName>
        <fullName evidence="4 16">Cytochrome b</fullName>
    </recommendedName>
</protein>
<feature type="transmembrane region" description="Helical" evidence="17">
    <location>
        <begin position="117"/>
        <end position="139"/>
    </location>
</feature>
<keyword evidence="7 16" id="KW-0679">Respiratory chain</keyword>
<keyword evidence="9 15" id="KW-0479">Metal-binding</keyword>
<evidence type="ECO:0000259" key="19">
    <source>
        <dbReference type="PROSITE" id="PS51003"/>
    </source>
</evidence>
<feature type="binding site" description="axial binding residue" evidence="15">
    <location>
        <position position="101"/>
    </location>
    <ligand>
        <name>heme b</name>
        <dbReference type="ChEBI" id="CHEBI:60344"/>
        <label>b566</label>
    </ligand>
    <ligandPart>
        <name>Fe</name>
        <dbReference type="ChEBI" id="CHEBI:18248"/>
    </ligandPart>
</feature>
<feature type="domain" description="Cytochrome b/b6 N-terminal region profile" evidence="18">
    <location>
        <begin position="4"/>
        <end position="216"/>
    </location>
</feature>
<dbReference type="SUPFAM" id="SSF81648">
    <property type="entry name" value="a domain/subunit of cytochrome bc1 complex (Ubiquinol-cytochrome c reductase)"/>
    <property type="match status" value="1"/>
</dbReference>
<keyword evidence="12 15" id="KW-0408">Iron</keyword>
<dbReference type="PROSITE" id="PS51002">
    <property type="entry name" value="CYTB_NTER"/>
    <property type="match status" value="1"/>
</dbReference>
<dbReference type="GO" id="GO:0045275">
    <property type="term" value="C:respiratory chain complex III"/>
    <property type="evidence" value="ECO:0007669"/>
    <property type="project" value="InterPro"/>
</dbReference>
<sequence>MNGLVNWLDERFPLISTWKAHFSNYYAPKNFNFFYFFGSLALVVLVNQIITGLWLTMFYTPNAEQAFSSVEFIMRDVNFGWLLRYMHSTGASAFFIVIYLHMFRGLLYGSYQKPRELVWLLGMFLYLLLMAEAFFGYLLPWGQMSYWGAEVITSLFGAIPYIGKGLVVWLRGDYSVANATLQRFFALHVVGVPLLMLVLVFLHIVALHKVGSNNPEGIEIKKILDENGKPADGIPFHPYYTVKDFVGIIVFSILFFAVVFFAPEMGGYFLEHANFVPANPMVTPDHIAPVWYLAPFYAILRAIPDKLIGVVCMVSAILLLFFLPWLDKSKVHSIRYKGALSRIAITCFVISLLLLGYLGTTPVTPVKLMLARMATVVYFSYFILMPIYSRLENTRPVPIRIGG</sequence>
<dbReference type="Gene3D" id="1.20.810.10">
    <property type="entry name" value="Cytochrome Bc1 Complex, Chain C"/>
    <property type="match status" value="1"/>
</dbReference>
<evidence type="ECO:0000256" key="2">
    <source>
        <dbReference type="ARBA" id="ARBA00004141"/>
    </source>
</evidence>
<evidence type="ECO:0000256" key="17">
    <source>
        <dbReference type="SAM" id="Phobius"/>
    </source>
</evidence>
<feature type="transmembrane region" description="Helical" evidence="17">
    <location>
        <begin position="370"/>
        <end position="388"/>
    </location>
</feature>
<comment type="subunit">
    <text evidence="3 16">The main subunits of complex b-c1 are: cytochrome b, cytochrome c1 and the Rieske protein.</text>
</comment>
<dbReference type="OrthoDB" id="9804503at2"/>
<dbReference type="PANTHER" id="PTHR19271:SF16">
    <property type="entry name" value="CYTOCHROME B"/>
    <property type="match status" value="1"/>
</dbReference>
<dbReference type="InterPro" id="IPR016174">
    <property type="entry name" value="Di-haem_cyt_TM"/>
</dbReference>
<keyword evidence="10 16" id="KW-0249">Electron transport</keyword>
<evidence type="ECO:0000256" key="14">
    <source>
        <dbReference type="PIRSR" id="PIRSR038885-1"/>
    </source>
</evidence>
<evidence type="ECO:0000256" key="5">
    <source>
        <dbReference type="ARBA" id="ARBA00022448"/>
    </source>
</evidence>
<comment type="function">
    <text evidence="1 16">Component of the ubiquinol-cytochrome c reductase complex (complex III or cytochrome b-c1 complex), which is a respiratory chain that generates an electrochemical potential coupled to ATP synthesis.</text>
</comment>
<organism evidence="20 21">
    <name type="scientific">Legionella norrlandica</name>
    <dbReference type="NCBI Taxonomy" id="1498499"/>
    <lineage>
        <taxon>Bacteria</taxon>
        <taxon>Pseudomonadati</taxon>
        <taxon>Pseudomonadota</taxon>
        <taxon>Gammaproteobacteria</taxon>
        <taxon>Legionellales</taxon>
        <taxon>Legionellaceae</taxon>
        <taxon>Legionella</taxon>
    </lineage>
</organism>
<feature type="transmembrane region" description="Helical" evidence="17">
    <location>
        <begin position="81"/>
        <end position="102"/>
    </location>
</feature>
<evidence type="ECO:0000256" key="6">
    <source>
        <dbReference type="ARBA" id="ARBA00022617"/>
    </source>
</evidence>
<dbReference type="PIRSF" id="PIRSF038885">
    <property type="entry name" value="COB"/>
    <property type="match status" value="1"/>
</dbReference>
<keyword evidence="11 17" id="KW-1133">Transmembrane helix</keyword>
<comment type="cofactor">
    <cofactor evidence="15">
        <name>heme</name>
        <dbReference type="ChEBI" id="CHEBI:30413"/>
    </cofactor>
    <text evidence="15">Binds 2 heme groups non-covalently.</text>
</comment>
<dbReference type="EMBL" id="JNCF01000021">
    <property type="protein sequence ID" value="KGP63269.1"/>
    <property type="molecule type" value="Genomic_DNA"/>
</dbReference>
<dbReference type="InterPro" id="IPR005798">
    <property type="entry name" value="Cyt_b/b6_C"/>
</dbReference>
<dbReference type="InterPro" id="IPR036150">
    <property type="entry name" value="Cyt_b/b6_C_sf"/>
</dbReference>
<feature type="binding site" description="axial binding residue" evidence="15">
    <location>
        <position position="188"/>
    </location>
    <ligand>
        <name>heme b</name>
        <dbReference type="ChEBI" id="CHEBI:60344"/>
        <label>b562</label>
    </ligand>
    <ligandPart>
        <name>Fe</name>
        <dbReference type="ChEBI" id="CHEBI:18248"/>
    </ligandPart>
</feature>
<proteinExistence type="inferred from homology"/>
<feature type="binding site" description="axial binding residue" evidence="15">
    <location>
        <position position="203"/>
    </location>
    <ligand>
        <name>heme b</name>
        <dbReference type="ChEBI" id="CHEBI:60344"/>
        <label>b566</label>
    </ligand>
    <ligandPart>
        <name>Fe</name>
        <dbReference type="ChEBI" id="CHEBI:18248"/>
    </ligandPart>
</feature>
<comment type="caution">
    <text evidence="20">The sequence shown here is derived from an EMBL/GenBank/DDBJ whole genome shotgun (WGS) entry which is preliminary data.</text>
</comment>
<dbReference type="GO" id="GO:0016491">
    <property type="term" value="F:oxidoreductase activity"/>
    <property type="evidence" value="ECO:0007669"/>
    <property type="project" value="InterPro"/>
</dbReference>
<reference evidence="20 21" key="1">
    <citation type="submission" date="2014-05" db="EMBL/GenBank/DDBJ databases">
        <authorList>
            <person name="Rizzardi K."/>
            <person name="Winiecka-Krusnell J."/>
            <person name="Ramliden M."/>
            <person name="Alm E."/>
            <person name="Andersson S."/>
            <person name="Byfors S."/>
        </authorList>
    </citation>
    <scope>NUCLEOTIDE SEQUENCE [LARGE SCALE GENOMIC DNA]</scope>
    <source>
        <strain evidence="20 21">LEGN</strain>
    </source>
</reference>
<dbReference type="InterPro" id="IPR030689">
    <property type="entry name" value="Cytochrome_b"/>
</dbReference>
<dbReference type="GO" id="GO:0008121">
    <property type="term" value="F:quinol-cytochrome-c reductase activity"/>
    <property type="evidence" value="ECO:0007669"/>
    <property type="project" value="InterPro"/>
</dbReference>
<keyword evidence="13 17" id="KW-0472">Membrane</keyword>
<dbReference type="Proteomes" id="UP000054422">
    <property type="component" value="Unassembled WGS sequence"/>
</dbReference>
<evidence type="ECO:0000256" key="16">
    <source>
        <dbReference type="RuleBase" id="RU003385"/>
    </source>
</evidence>
<comment type="cofactor">
    <cofactor evidence="16">
        <name>heme b</name>
        <dbReference type="ChEBI" id="CHEBI:60344"/>
    </cofactor>
    <text evidence="16">Binds 2 heme groups non-covalently.</text>
</comment>
<keyword evidence="8 16" id="KW-0812">Transmembrane</keyword>
<dbReference type="GO" id="GO:0046872">
    <property type="term" value="F:metal ion binding"/>
    <property type="evidence" value="ECO:0007669"/>
    <property type="project" value="UniProtKB-KW"/>
</dbReference>
<dbReference type="SUPFAM" id="SSF81342">
    <property type="entry name" value="Transmembrane di-heme cytochromes"/>
    <property type="match status" value="1"/>
</dbReference>
<evidence type="ECO:0000313" key="21">
    <source>
        <dbReference type="Proteomes" id="UP000054422"/>
    </source>
</evidence>
<evidence type="ECO:0000256" key="8">
    <source>
        <dbReference type="ARBA" id="ARBA00022692"/>
    </source>
</evidence>
<dbReference type="Pfam" id="PF00033">
    <property type="entry name" value="Cytochrome_B"/>
    <property type="match status" value="1"/>
</dbReference>
<evidence type="ECO:0000256" key="3">
    <source>
        <dbReference type="ARBA" id="ARBA00011649"/>
    </source>
</evidence>
<feature type="domain" description="Cytochrome b/b6 C-terminal region profile" evidence="19">
    <location>
        <begin position="226"/>
        <end position="399"/>
    </location>
</feature>
<evidence type="ECO:0000256" key="7">
    <source>
        <dbReference type="ARBA" id="ARBA00022660"/>
    </source>
</evidence>
<keyword evidence="6 15" id="KW-0349">Heme</keyword>
<feature type="transmembrane region" description="Helical" evidence="17">
    <location>
        <begin position="33"/>
        <end position="60"/>
    </location>
</feature>
<evidence type="ECO:0000256" key="15">
    <source>
        <dbReference type="PIRSR" id="PIRSR038885-2"/>
    </source>
</evidence>
<dbReference type="PANTHER" id="PTHR19271">
    <property type="entry name" value="CYTOCHROME B"/>
    <property type="match status" value="1"/>
</dbReference>
<dbReference type="RefSeq" id="WP_035889300.1">
    <property type="nucleotide sequence ID" value="NZ_JNCF01000021.1"/>
</dbReference>
<keyword evidence="21" id="KW-1185">Reference proteome</keyword>
<feature type="transmembrane region" description="Helical" evidence="17">
    <location>
        <begin position="151"/>
        <end position="172"/>
    </location>
</feature>
<dbReference type="FunFam" id="1.20.810.10:FF:000004">
    <property type="entry name" value="Cytochrome b"/>
    <property type="match status" value="1"/>
</dbReference>
<evidence type="ECO:0000256" key="10">
    <source>
        <dbReference type="ARBA" id="ARBA00022982"/>
    </source>
</evidence>
<dbReference type="STRING" id="1498499.EP47_02990"/>
<name>A0A0A2SV08_9GAMM</name>
<feature type="transmembrane region" description="Helical" evidence="17">
    <location>
        <begin position="307"/>
        <end position="327"/>
    </location>
</feature>
<comment type="similarity">
    <text evidence="16">Belongs to the cytochrome b family.</text>
</comment>
<dbReference type="GO" id="GO:0022904">
    <property type="term" value="P:respiratory electron transport chain"/>
    <property type="evidence" value="ECO:0007669"/>
    <property type="project" value="InterPro"/>
</dbReference>